<feature type="compositionally biased region" description="Basic and acidic residues" evidence="5">
    <location>
        <begin position="92"/>
        <end position="108"/>
    </location>
</feature>
<feature type="compositionally biased region" description="Basic and acidic residues" evidence="5">
    <location>
        <begin position="246"/>
        <end position="255"/>
    </location>
</feature>
<dbReference type="Pfam" id="PF04615">
    <property type="entry name" value="Utp14"/>
    <property type="match status" value="1"/>
</dbReference>
<sequence length="1094" mass="122632">MARLQQPHRNGQQHVQKKSKNFHKKTLKKEASSKRRGPRLPFSLRKELHVENRRRPHGDGEGNEEEEEEVSQLPTSALPSDVYEYEENQAPEDSHKNRRFDDVDRFEYELPSDFEDEEIDEGAADGEDPGSRGKGPKGRALQIDEDDSDGDISSVSDDLDMLEHGDRDEGNEEVSSEIDGLDTFKHGLPDKTTNDENDEDSSDNEREQLQDEDGTEAEDASDTDANDGEGGDERHQKMIEAVCMPRKREPKERRPKRIELLSEAYPESEFNINPAADAYNLQQITVEDLMAPLQSTTGFGSLRKRMQQLEKKGVPVDAPLPKPVQQRLSRKAGYEKTSEEISKWQDIVKKNREAASLVFTQRPDLTATSTAELVSKFEPVTNLEKEVASLLQENGLVEDTSETATTLGFNKLTMDEVKERQERLAKMRTMLSYHEAKSKRMKKIKSKTYHRLLQKDRKGKAVQEDELDPESLKEAAVKAEFKRVQERMTLKHKNTSKWAKRIIKRGLKATEDGSREALAEQLRTHSALTRKIQSTDNTGLSDDSSDEMDTDSCSDDEKSGPSLPTKAKSKLLAKAKVETLKVLEGDAEAEIPTTGLFSLPFMARAIEKKRKQAQSEAIAVLEQLEQLEYNNSTEDLGFEVEREAVTKGSAGRLAFGDMARSISNEEPDMLVEDGSSSDEDLYEEDRGIPAAGKTPVNPMKRKAESSENLKVRKRLEKRGDKLRVTEEAWTDGDLHKAAALTVSTEQGHDLHYKVDVPLEISEARGTNVMAHNPWLYGASSENGTLGENGSITKKGAGVGRTGMKQDNPGPLITTASLEVVNIAGGKKKVDKEMKMPQICVISDTIIEENGEQVTLSSSTSEEEDDEGLKEPGFRLSSENASQAELIQRAFAGDDVEADFEHMKSEALNEEVPLGEAALNLPGWGQWTDVQKKRGPPLWMVKQQEELERKREQALNKRKDSKLKHVIISERMDKKAEKFVAPTLPFPFKSRDVFERSNRMPLGREFNSDQAFRDMIRPAVVKDAGVIIAPIEYKMSEAKAGDSNSPLEDKKGSQKRAKVSMAGAKRKSDKRSNGFVSEDKKDNKRANGFKAKRKH</sequence>
<organism evidence="6 7">
    <name type="scientific">Adiantum capillus-veneris</name>
    <name type="common">Maidenhair fern</name>
    <dbReference type="NCBI Taxonomy" id="13818"/>
    <lineage>
        <taxon>Eukaryota</taxon>
        <taxon>Viridiplantae</taxon>
        <taxon>Streptophyta</taxon>
        <taxon>Embryophyta</taxon>
        <taxon>Tracheophyta</taxon>
        <taxon>Polypodiopsida</taxon>
        <taxon>Polypodiidae</taxon>
        <taxon>Polypodiales</taxon>
        <taxon>Pteridineae</taxon>
        <taxon>Pteridaceae</taxon>
        <taxon>Vittarioideae</taxon>
        <taxon>Adiantum</taxon>
    </lineage>
</organism>
<keyword evidence="3" id="KW-0539">Nucleus</keyword>
<feature type="region of interest" description="Disordered" evidence="5">
    <location>
        <begin position="1037"/>
        <end position="1094"/>
    </location>
</feature>
<feature type="compositionally biased region" description="Basic and acidic residues" evidence="5">
    <location>
        <begin position="44"/>
        <end position="60"/>
    </location>
</feature>
<dbReference type="GO" id="GO:0006364">
    <property type="term" value="P:rRNA processing"/>
    <property type="evidence" value="ECO:0007669"/>
    <property type="project" value="InterPro"/>
</dbReference>
<accession>A0A9D4ULL2</accession>
<evidence type="ECO:0000256" key="4">
    <source>
        <dbReference type="SAM" id="Coils"/>
    </source>
</evidence>
<name>A0A9D4ULL2_ADICA</name>
<feature type="compositionally biased region" description="Acidic residues" evidence="5">
    <location>
        <begin position="210"/>
        <end position="230"/>
    </location>
</feature>
<evidence type="ECO:0000313" key="6">
    <source>
        <dbReference type="EMBL" id="KAI5070101.1"/>
    </source>
</evidence>
<evidence type="ECO:0000256" key="1">
    <source>
        <dbReference type="ARBA" id="ARBA00004604"/>
    </source>
</evidence>
<evidence type="ECO:0000256" key="3">
    <source>
        <dbReference type="ARBA" id="ARBA00023242"/>
    </source>
</evidence>
<evidence type="ECO:0000256" key="2">
    <source>
        <dbReference type="ARBA" id="ARBA00022553"/>
    </source>
</evidence>
<feature type="compositionally biased region" description="Acidic residues" evidence="5">
    <location>
        <begin position="110"/>
        <end position="128"/>
    </location>
</feature>
<evidence type="ECO:0000313" key="7">
    <source>
        <dbReference type="Proteomes" id="UP000886520"/>
    </source>
</evidence>
<dbReference type="PANTHER" id="PTHR14150">
    <property type="entry name" value="U3 SMALL NUCLEOLAR RNA-ASSOCIATED PROTEIN 14"/>
    <property type="match status" value="1"/>
</dbReference>
<comment type="caution">
    <text evidence="6">The sequence shown here is derived from an EMBL/GenBank/DDBJ whole genome shotgun (WGS) entry which is preliminary data.</text>
</comment>
<proteinExistence type="predicted"/>
<keyword evidence="4" id="KW-0175">Coiled coil</keyword>
<feature type="region of interest" description="Disordered" evidence="5">
    <location>
        <begin position="688"/>
        <end position="707"/>
    </location>
</feature>
<evidence type="ECO:0000256" key="5">
    <source>
        <dbReference type="SAM" id="MobiDB-lite"/>
    </source>
</evidence>
<feature type="compositionally biased region" description="Acidic residues" evidence="5">
    <location>
        <begin position="543"/>
        <end position="554"/>
    </location>
</feature>
<dbReference type="InterPro" id="IPR006709">
    <property type="entry name" value="SSU_processome_Utp14"/>
</dbReference>
<protein>
    <submittedName>
        <fullName evidence="6">Uncharacterized protein</fullName>
    </submittedName>
</protein>
<feature type="compositionally biased region" description="Basic residues" evidence="5">
    <location>
        <begin position="1052"/>
        <end position="1068"/>
    </location>
</feature>
<feature type="region of interest" description="Disordered" evidence="5">
    <location>
        <begin position="528"/>
        <end position="566"/>
    </location>
</feature>
<feature type="compositionally biased region" description="Acidic residues" evidence="5">
    <location>
        <begin position="61"/>
        <end position="70"/>
    </location>
</feature>
<keyword evidence="2" id="KW-0597">Phosphoprotein</keyword>
<dbReference type="EMBL" id="JABFUD020000014">
    <property type="protein sequence ID" value="KAI5070101.1"/>
    <property type="molecule type" value="Genomic_DNA"/>
</dbReference>
<dbReference type="Proteomes" id="UP000886520">
    <property type="component" value="Chromosome 14"/>
</dbReference>
<feature type="region of interest" description="Disordered" evidence="5">
    <location>
        <begin position="851"/>
        <end position="873"/>
    </location>
</feature>
<dbReference type="PANTHER" id="PTHR14150:SF12">
    <property type="entry name" value="U3 SMALL NUCLEOLAR RNA-ASSOCIATED PROTEIN 14 HOMOLOG A"/>
    <property type="match status" value="1"/>
</dbReference>
<reference evidence="6" key="1">
    <citation type="submission" date="2021-01" db="EMBL/GenBank/DDBJ databases">
        <title>Adiantum capillus-veneris genome.</title>
        <authorList>
            <person name="Fang Y."/>
            <person name="Liao Q."/>
        </authorList>
    </citation>
    <scope>NUCLEOTIDE SEQUENCE</scope>
    <source>
        <strain evidence="6">H3</strain>
        <tissue evidence="6">Leaf</tissue>
    </source>
</reference>
<feature type="coiled-coil region" evidence="4">
    <location>
        <begin position="603"/>
        <end position="630"/>
    </location>
</feature>
<gene>
    <name evidence="6" type="ORF">GOP47_0014444</name>
</gene>
<feature type="region of interest" description="Disordered" evidence="5">
    <location>
        <begin position="1"/>
        <end position="255"/>
    </location>
</feature>
<feature type="compositionally biased region" description="Polar residues" evidence="5">
    <location>
        <begin position="528"/>
        <end position="540"/>
    </location>
</feature>
<feature type="compositionally biased region" description="Acidic residues" evidence="5">
    <location>
        <begin position="169"/>
        <end position="180"/>
    </location>
</feature>
<dbReference type="GO" id="GO:0032040">
    <property type="term" value="C:small-subunit processome"/>
    <property type="evidence" value="ECO:0007669"/>
    <property type="project" value="InterPro"/>
</dbReference>
<dbReference type="OrthoDB" id="277439at2759"/>
<keyword evidence="7" id="KW-1185">Reference proteome</keyword>
<feature type="compositionally biased region" description="Basic residues" evidence="5">
    <location>
        <begin position="15"/>
        <end position="27"/>
    </location>
</feature>
<dbReference type="AlphaFoldDB" id="A0A9D4ULL2"/>
<comment type="subcellular location">
    <subcellularLocation>
        <location evidence="1">Nucleus</location>
        <location evidence="1">Nucleolus</location>
    </subcellularLocation>
</comment>
<feature type="compositionally biased region" description="Basic and acidic residues" evidence="5">
    <location>
        <begin position="182"/>
        <end position="194"/>
    </location>
</feature>